<keyword evidence="6" id="KW-0862">Zinc</keyword>
<keyword evidence="3" id="KW-0479">Metal-binding</keyword>
<dbReference type="InterPro" id="IPR036236">
    <property type="entry name" value="Znf_C2H2_sf"/>
</dbReference>
<protein>
    <recommendedName>
        <fullName evidence="13">C2H2-type domain-containing protein</fullName>
    </recommendedName>
</protein>
<keyword evidence="5 11" id="KW-0863">Zinc-finger</keyword>
<feature type="compositionally biased region" description="Basic residues" evidence="12">
    <location>
        <begin position="246"/>
        <end position="258"/>
    </location>
</feature>
<comment type="caution">
    <text evidence="14">The sequence shown here is derived from an EMBL/GenBank/DDBJ whole genome shotgun (WGS) entry which is preliminary data.</text>
</comment>
<dbReference type="GO" id="GO:0001228">
    <property type="term" value="F:DNA-binding transcription activator activity, RNA polymerase II-specific"/>
    <property type="evidence" value="ECO:0007669"/>
    <property type="project" value="TreeGrafter"/>
</dbReference>
<keyword evidence="15" id="KW-1185">Reference proteome</keyword>
<dbReference type="Pfam" id="PF00096">
    <property type="entry name" value="zf-C2H2"/>
    <property type="match status" value="3"/>
</dbReference>
<evidence type="ECO:0000256" key="3">
    <source>
        <dbReference type="ARBA" id="ARBA00022723"/>
    </source>
</evidence>
<dbReference type="AlphaFoldDB" id="A0AAW0W8Q2"/>
<dbReference type="PANTHER" id="PTHR24393">
    <property type="entry name" value="ZINC FINGER PROTEIN"/>
    <property type="match status" value="1"/>
</dbReference>
<proteinExistence type="inferred from homology"/>
<accession>A0AAW0W8Q2</accession>
<evidence type="ECO:0000313" key="15">
    <source>
        <dbReference type="Proteomes" id="UP001445076"/>
    </source>
</evidence>
<keyword evidence="8" id="KW-0238">DNA-binding</keyword>
<feature type="domain" description="C2H2-type" evidence="13">
    <location>
        <begin position="562"/>
        <end position="589"/>
    </location>
</feature>
<dbReference type="InterPro" id="IPR013087">
    <property type="entry name" value="Znf_C2H2_type"/>
</dbReference>
<evidence type="ECO:0000256" key="5">
    <source>
        <dbReference type="ARBA" id="ARBA00022771"/>
    </source>
</evidence>
<evidence type="ECO:0000256" key="4">
    <source>
        <dbReference type="ARBA" id="ARBA00022737"/>
    </source>
</evidence>
<dbReference type="EMBL" id="JARKIK010000079">
    <property type="protein sequence ID" value="KAK8726568.1"/>
    <property type="molecule type" value="Genomic_DNA"/>
</dbReference>
<dbReference type="Gene3D" id="3.30.160.60">
    <property type="entry name" value="Classic Zinc Finger"/>
    <property type="match status" value="6"/>
</dbReference>
<feature type="domain" description="C2H2-type" evidence="13">
    <location>
        <begin position="590"/>
        <end position="613"/>
    </location>
</feature>
<reference evidence="14 15" key="1">
    <citation type="journal article" date="2024" name="BMC Genomics">
        <title>Genome assembly of redclaw crayfish (Cherax quadricarinatus) provides insights into its immune adaptation and hypoxia tolerance.</title>
        <authorList>
            <person name="Liu Z."/>
            <person name="Zheng J."/>
            <person name="Li H."/>
            <person name="Fang K."/>
            <person name="Wang S."/>
            <person name="He J."/>
            <person name="Zhou D."/>
            <person name="Weng S."/>
            <person name="Chi M."/>
            <person name="Gu Z."/>
            <person name="He J."/>
            <person name="Li F."/>
            <person name="Wang M."/>
        </authorList>
    </citation>
    <scope>NUCLEOTIDE SEQUENCE [LARGE SCALE GENOMIC DNA]</scope>
    <source>
        <strain evidence="14">ZL_2023a</strain>
    </source>
</reference>
<evidence type="ECO:0000256" key="9">
    <source>
        <dbReference type="ARBA" id="ARBA00023163"/>
    </source>
</evidence>
<feature type="domain" description="C2H2-type" evidence="13">
    <location>
        <begin position="453"/>
        <end position="481"/>
    </location>
</feature>
<dbReference type="SMART" id="SM00355">
    <property type="entry name" value="ZnF_C2H2"/>
    <property type="match status" value="10"/>
</dbReference>
<evidence type="ECO:0000256" key="11">
    <source>
        <dbReference type="PROSITE-ProRule" id="PRU00042"/>
    </source>
</evidence>
<comment type="subcellular location">
    <subcellularLocation>
        <location evidence="1">Nucleus</location>
    </subcellularLocation>
</comment>
<feature type="domain" description="C2H2-type" evidence="13">
    <location>
        <begin position="329"/>
        <end position="357"/>
    </location>
</feature>
<dbReference type="GO" id="GO:0008270">
    <property type="term" value="F:zinc ion binding"/>
    <property type="evidence" value="ECO:0007669"/>
    <property type="project" value="UniProtKB-KW"/>
</dbReference>
<evidence type="ECO:0000256" key="8">
    <source>
        <dbReference type="ARBA" id="ARBA00023125"/>
    </source>
</evidence>
<evidence type="ECO:0000313" key="14">
    <source>
        <dbReference type="EMBL" id="KAK8726568.1"/>
    </source>
</evidence>
<dbReference type="GO" id="GO:0005634">
    <property type="term" value="C:nucleus"/>
    <property type="evidence" value="ECO:0007669"/>
    <property type="project" value="UniProtKB-SubCell"/>
</dbReference>
<sequence length="692" mass="78822">MKPLGKEQIIKAAIIPDRRSVEVLHMDDGITVQVFHMDGGHTLELMHVDGDEHSEVIHIDGSTSIELISENEPIRAPVVTTFSPASFAREKETYVLPYDYNISKVRNTIATQTDLCNSCGPSMNLLFCTFFSDGNVQTQCDMPTQCHASVSTIMNASCKIQHKHRINYTHMENKGSSSLKTEEKESFDAERACVRFSRSGRILKGKGPLFMLDPSLVDGDMDCDPDFKPLRNEIGKENAGHQNSFYRKKSSRKRKRHLPSANDYDKKLKLANSDENGGMKEEIIIKDEPRDAGDELANEITNWQSEKFRGMHCTDEKCVKKLEEGTTKLTCRKCKKNFPSFSKFQQHSKEKHNSTEFTFPCNLCGVLFTRPHNLERHKGTKHDSKKQFVCEHCGHTFGRLDVLLVHISMVHVKKSLQDKNGPSDVKPDMLHCTSCDKFFSKQHKLRQHTQGNLTCSDCSASFNCKTSLRIHKYNQHPIECDECGKVCDSKHKLYFHRVSHAPKYVCKFCNKGFLRKSEYTVHISTHTGEKPIICDICGKSFAHKLAVGKHKRQSHNESHKKLKCEICNKSFAYKGKLEMHMRTHTGEKPFLCHHCPSTFSQQCNLTAHIKSVHGVYIHSLKSDGTQQTKLVKYKRVKRKGEMELPLTVVHTEKTPKVVSRIPRRCEVIVEEQVHVSESSEIEAAVHQIVSSQ</sequence>
<feature type="domain" description="C2H2-type" evidence="13">
    <location>
        <begin position="359"/>
        <end position="387"/>
    </location>
</feature>
<feature type="domain" description="C2H2-type" evidence="13">
    <location>
        <begin position="388"/>
        <end position="416"/>
    </location>
</feature>
<dbReference type="PANTHER" id="PTHR24393:SF15">
    <property type="entry name" value="IP01243P-RELATED"/>
    <property type="match status" value="1"/>
</dbReference>
<gene>
    <name evidence="14" type="ORF">OTU49_010310</name>
</gene>
<organism evidence="14 15">
    <name type="scientific">Cherax quadricarinatus</name>
    <name type="common">Australian red claw crayfish</name>
    <dbReference type="NCBI Taxonomy" id="27406"/>
    <lineage>
        <taxon>Eukaryota</taxon>
        <taxon>Metazoa</taxon>
        <taxon>Ecdysozoa</taxon>
        <taxon>Arthropoda</taxon>
        <taxon>Crustacea</taxon>
        <taxon>Multicrustacea</taxon>
        <taxon>Malacostraca</taxon>
        <taxon>Eumalacostraca</taxon>
        <taxon>Eucarida</taxon>
        <taxon>Decapoda</taxon>
        <taxon>Pleocyemata</taxon>
        <taxon>Astacidea</taxon>
        <taxon>Parastacoidea</taxon>
        <taxon>Parastacidae</taxon>
        <taxon>Cherax</taxon>
    </lineage>
</organism>
<dbReference type="PROSITE" id="PS00028">
    <property type="entry name" value="ZINC_FINGER_C2H2_1"/>
    <property type="match status" value="9"/>
</dbReference>
<evidence type="ECO:0000256" key="1">
    <source>
        <dbReference type="ARBA" id="ARBA00004123"/>
    </source>
</evidence>
<evidence type="ECO:0000256" key="10">
    <source>
        <dbReference type="ARBA" id="ARBA00023242"/>
    </source>
</evidence>
<dbReference type="GO" id="GO:0000978">
    <property type="term" value="F:RNA polymerase II cis-regulatory region sequence-specific DNA binding"/>
    <property type="evidence" value="ECO:0007669"/>
    <property type="project" value="TreeGrafter"/>
</dbReference>
<evidence type="ECO:0000256" key="2">
    <source>
        <dbReference type="ARBA" id="ARBA00006991"/>
    </source>
</evidence>
<evidence type="ECO:0000256" key="12">
    <source>
        <dbReference type="SAM" id="MobiDB-lite"/>
    </source>
</evidence>
<dbReference type="EMBL" id="JARKIK010000079">
    <property type="protein sequence ID" value="KAK8726567.1"/>
    <property type="molecule type" value="Genomic_DNA"/>
</dbReference>
<keyword evidence="9" id="KW-0804">Transcription</keyword>
<reference evidence="14" key="2">
    <citation type="submission" date="2024-01" db="EMBL/GenBank/DDBJ databases">
        <authorList>
            <person name="He J."/>
            <person name="Wang M."/>
            <person name="Zheng J."/>
            <person name="Liu Z."/>
        </authorList>
    </citation>
    <scope>NUCLEOTIDE SEQUENCE</scope>
    <source>
        <strain evidence="14">ZL_2023a</strain>
        <tissue evidence="14">Muscle</tissue>
    </source>
</reference>
<dbReference type="FunFam" id="3.30.160.60:FF:000446">
    <property type="entry name" value="Zinc finger protein"/>
    <property type="match status" value="1"/>
</dbReference>
<name>A0AAW0W8Q2_CHEQU</name>
<feature type="domain" description="C2H2-type" evidence="13">
    <location>
        <begin position="532"/>
        <end position="560"/>
    </location>
</feature>
<evidence type="ECO:0000259" key="13">
    <source>
        <dbReference type="PROSITE" id="PS50157"/>
    </source>
</evidence>
<dbReference type="Proteomes" id="UP001445076">
    <property type="component" value="Unassembled WGS sequence"/>
</dbReference>
<dbReference type="SUPFAM" id="SSF57667">
    <property type="entry name" value="beta-beta-alpha zinc fingers"/>
    <property type="match status" value="6"/>
</dbReference>
<comment type="similarity">
    <text evidence="2">Belongs to the krueppel C2H2-type zinc-finger protein family.</text>
</comment>
<keyword evidence="4" id="KW-0677">Repeat</keyword>
<evidence type="ECO:0000256" key="6">
    <source>
        <dbReference type="ARBA" id="ARBA00022833"/>
    </source>
</evidence>
<keyword evidence="10" id="KW-0539">Nucleus</keyword>
<dbReference type="PROSITE" id="PS50157">
    <property type="entry name" value="ZINC_FINGER_C2H2_2"/>
    <property type="match status" value="9"/>
</dbReference>
<evidence type="ECO:0000256" key="7">
    <source>
        <dbReference type="ARBA" id="ARBA00023015"/>
    </source>
</evidence>
<dbReference type="FunFam" id="3.30.160.60:FF:000145">
    <property type="entry name" value="Zinc finger protein 574"/>
    <property type="match status" value="1"/>
</dbReference>
<feature type="domain" description="C2H2-type" evidence="13">
    <location>
        <begin position="504"/>
        <end position="531"/>
    </location>
</feature>
<feature type="region of interest" description="Disordered" evidence="12">
    <location>
        <begin position="232"/>
        <end position="266"/>
    </location>
</feature>
<keyword evidence="7" id="KW-0805">Transcription regulation</keyword>
<feature type="domain" description="C2H2-type" evidence="13">
    <location>
        <begin position="478"/>
        <end position="505"/>
    </location>
</feature>